<evidence type="ECO:0000256" key="3">
    <source>
        <dbReference type="ARBA" id="ARBA00022741"/>
    </source>
</evidence>
<comment type="subunit">
    <text evidence="8">Part of the FGAM synthase complex composed of 1 PurL, 1 PurQ and 2 PurS subunits.</text>
</comment>
<evidence type="ECO:0000256" key="5">
    <source>
        <dbReference type="ARBA" id="ARBA00022801"/>
    </source>
</evidence>
<dbReference type="PANTHER" id="PTHR47552">
    <property type="entry name" value="PHOSPHORIBOSYLFORMYLGLYCINAMIDINE SYNTHASE SUBUNIT PURQ"/>
    <property type="match status" value="1"/>
</dbReference>
<evidence type="ECO:0000313" key="10">
    <source>
        <dbReference type="Proteomes" id="UP001221519"/>
    </source>
</evidence>
<evidence type="ECO:0000256" key="6">
    <source>
        <dbReference type="ARBA" id="ARBA00022840"/>
    </source>
</evidence>
<comment type="pathway">
    <text evidence="8">Purine metabolism; IMP biosynthesis via de novo pathway; 5-amino-1-(5-phospho-D-ribosyl)imidazole from N(2)-formyl-N(1)-(5-phospho-D-ribosyl)glycinamide: step 1/2.</text>
</comment>
<sequence length="229" mass="25258">MKFAVLVFPGSNCDIDCYKAVEETIGQPVDYVWHTATDLSAYDCIIVPGGFSYGDYLRCGAISRFAPVMNEVAKAAEQGKYIIGICNGFQILTEAGLLPGALLRNTGMKFVCHDSVLQVENNNTPFTSEYELGEEIIIPIAHGEGNYYCDEETLEKLKTNNQIVFTYKNNPNGSLNNIAGVSNERGNVVGMMPHPERAVNEVLGTTDGKRMFTSILNSWRDQHDTASIR</sequence>
<keyword evidence="10" id="KW-1185">Reference proteome</keyword>
<evidence type="ECO:0000313" key="9">
    <source>
        <dbReference type="EMBL" id="WDI03014.1"/>
    </source>
</evidence>
<comment type="catalytic activity">
    <reaction evidence="8">
        <text>N(2)-formyl-N(1)-(5-phospho-beta-D-ribosyl)glycinamide + L-glutamine + ATP + H2O = 2-formamido-N(1)-(5-O-phospho-beta-D-ribosyl)acetamidine + L-glutamate + ADP + phosphate + H(+)</text>
        <dbReference type="Rhea" id="RHEA:17129"/>
        <dbReference type="ChEBI" id="CHEBI:15377"/>
        <dbReference type="ChEBI" id="CHEBI:15378"/>
        <dbReference type="ChEBI" id="CHEBI:29985"/>
        <dbReference type="ChEBI" id="CHEBI:30616"/>
        <dbReference type="ChEBI" id="CHEBI:43474"/>
        <dbReference type="ChEBI" id="CHEBI:58359"/>
        <dbReference type="ChEBI" id="CHEBI:147286"/>
        <dbReference type="ChEBI" id="CHEBI:147287"/>
        <dbReference type="ChEBI" id="CHEBI:456216"/>
        <dbReference type="EC" id="6.3.5.3"/>
    </reaction>
</comment>
<dbReference type="HAMAP" id="MF_00421">
    <property type="entry name" value="PurQ"/>
    <property type="match status" value="1"/>
</dbReference>
<dbReference type="NCBIfam" id="NF002957">
    <property type="entry name" value="PRK03619.1"/>
    <property type="match status" value="1"/>
</dbReference>
<keyword evidence="7 8" id="KW-0315">Glutamine amidotransferase</keyword>
<proteinExistence type="inferred from homology"/>
<keyword evidence="1 8" id="KW-0963">Cytoplasm</keyword>
<evidence type="ECO:0000256" key="7">
    <source>
        <dbReference type="ARBA" id="ARBA00022962"/>
    </source>
</evidence>
<evidence type="ECO:0000256" key="1">
    <source>
        <dbReference type="ARBA" id="ARBA00022490"/>
    </source>
</evidence>
<feature type="active site" evidence="8">
    <location>
        <position position="194"/>
    </location>
</feature>
<keyword evidence="6 8" id="KW-0067">ATP-binding</keyword>
<dbReference type="SMART" id="SM01211">
    <property type="entry name" value="GATase_5"/>
    <property type="match status" value="1"/>
</dbReference>
<dbReference type="CDD" id="cd01740">
    <property type="entry name" value="GATase1_FGAR_AT"/>
    <property type="match status" value="1"/>
</dbReference>
<dbReference type="Gene3D" id="3.40.50.880">
    <property type="match status" value="1"/>
</dbReference>
<name>A0ABY7XDU9_9BACL</name>
<keyword evidence="3 8" id="KW-0547">Nucleotide-binding</keyword>
<dbReference type="EC" id="3.5.1.2" evidence="8"/>
<gene>
    <name evidence="8 9" type="primary">purQ</name>
    <name evidence="9" type="ORF">PUW25_03220</name>
</gene>
<dbReference type="InterPro" id="IPR010075">
    <property type="entry name" value="PRibForGlyAmidine_synth_PurQ"/>
</dbReference>
<dbReference type="NCBIfam" id="TIGR01737">
    <property type="entry name" value="FGAM_synth_I"/>
    <property type="match status" value="1"/>
</dbReference>
<protein>
    <recommendedName>
        <fullName evidence="8">Phosphoribosylformylglycinamidine synthase subunit PurQ</fullName>
        <shortName evidence="8">FGAM synthase</shortName>
        <ecNumber evidence="8">6.3.5.3</ecNumber>
    </recommendedName>
    <alternativeName>
        <fullName evidence="8">Formylglycinamide ribonucleotide amidotransferase subunit I</fullName>
        <shortName evidence="8">FGAR amidotransferase I</shortName>
        <shortName evidence="8">FGAR-AT I</shortName>
    </alternativeName>
    <alternativeName>
        <fullName evidence="8">Glutaminase PurQ</fullName>
        <ecNumber evidence="8">3.5.1.2</ecNumber>
    </alternativeName>
    <alternativeName>
        <fullName evidence="8">Phosphoribosylformylglycinamidine synthase subunit I</fullName>
    </alternativeName>
</protein>
<comment type="subcellular location">
    <subcellularLocation>
        <location evidence="8">Cytoplasm</location>
    </subcellularLocation>
</comment>
<dbReference type="SUPFAM" id="SSF52317">
    <property type="entry name" value="Class I glutamine amidotransferase-like"/>
    <property type="match status" value="1"/>
</dbReference>
<comment type="catalytic activity">
    <reaction evidence="8">
        <text>L-glutamine + H2O = L-glutamate + NH4(+)</text>
        <dbReference type="Rhea" id="RHEA:15889"/>
        <dbReference type="ChEBI" id="CHEBI:15377"/>
        <dbReference type="ChEBI" id="CHEBI:28938"/>
        <dbReference type="ChEBI" id="CHEBI:29985"/>
        <dbReference type="ChEBI" id="CHEBI:58359"/>
        <dbReference type="EC" id="3.5.1.2"/>
    </reaction>
</comment>
<dbReference type="Proteomes" id="UP001221519">
    <property type="component" value="Chromosome"/>
</dbReference>
<dbReference type="RefSeq" id="WP_047912783.1">
    <property type="nucleotide sequence ID" value="NZ_CP118106.1"/>
</dbReference>
<dbReference type="EC" id="6.3.5.3" evidence="8"/>
<evidence type="ECO:0000256" key="8">
    <source>
        <dbReference type="HAMAP-Rule" id="MF_00421"/>
    </source>
</evidence>
<organism evidence="9 10">
    <name type="scientific">Paenibacillus urinalis</name>
    <dbReference type="NCBI Taxonomy" id="521520"/>
    <lineage>
        <taxon>Bacteria</taxon>
        <taxon>Bacillati</taxon>
        <taxon>Bacillota</taxon>
        <taxon>Bacilli</taxon>
        <taxon>Bacillales</taxon>
        <taxon>Paenibacillaceae</taxon>
        <taxon>Paenibacillus</taxon>
    </lineage>
</organism>
<evidence type="ECO:0000256" key="4">
    <source>
        <dbReference type="ARBA" id="ARBA00022755"/>
    </source>
</evidence>
<feature type="active site" description="Nucleophile" evidence="8">
    <location>
        <position position="86"/>
    </location>
</feature>
<dbReference type="PANTHER" id="PTHR47552:SF1">
    <property type="entry name" value="PHOSPHORIBOSYLFORMYLGLYCINAMIDINE SYNTHASE SUBUNIT PURQ"/>
    <property type="match status" value="1"/>
</dbReference>
<dbReference type="PROSITE" id="PS51273">
    <property type="entry name" value="GATASE_TYPE_1"/>
    <property type="match status" value="1"/>
</dbReference>
<feature type="active site" evidence="8">
    <location>
        <position position="196"/>
    </location>
</feature>
<reference evidence="9 10" key="1">
    <citation type="submission" date="2023-02" db="EMBL/GenBank/DDBJ databases">
        <title>Pathogen: clinical or host-associated sample.</title>
        <authorList>
            <person name="Hergert J."/>
            <person name="Casey R."/>
            <person name="Wagner J."/>
            <person name="Young E.L."/>
            <person name="Oakeson K.F."/>
        </authorList>
    </citation>
    <scope>NUCLEOTIDE SEQUENCE [LARGE SCALE GENOMIC DNA]</scope>
    <source>
        <strain evidence="9 10">2022CK-00829</strain>
    </source>
</reference>
<dbReference type="InterPro" id="IPR029062">
    <property type="entry name" value="Class_I_gatase-like"/>
</dbReference>
<keyword evidence="2 8" id="KW-0436">Ligase</keyword>
<comment type="function">
    <text evidence="8">Part of the phosphoribosylformylglycinamidine synthase complex involved in the purines biosynthetic pathway. Catalyzes the ATP-dependent conversion of formylglycinamide ribonucleotide (FGAR) and glutamine to yield formylglycinamidine ribonucleotide (FGAM) and glutamate. The FGAM synthase complex is composed of three subunits. PurQ produces an ammonia molecule by converting glutamine to glutamate. PurL transfers the ammonia molecule to FGAR to form FGAM in an ATP-dependent manner. PurS interacts with PurQ and PurL and is thought to assist in the transfer of the ammonia molecule from PurQ to PurL.</text>
</comment>
<accession>A0ABY7XDU9</accession>
<dbReference type="EMBL" id="CP118108">
    <property type="protein sequence ID" value="WDI03014.1"/>
    <property type="molecule type" value="Genomic_DNA"/>
</dbReference>
<evidence type="ECO:0000256" key="2">
    <source>
        <dbReference type="ARBA" id="ARBA00022598"/>
    </source>
</evidence>
<dbReference type="Pfam" id="PF13507">
    <property type="entry name" value="GATase_5"/>
    <property type="match status" value="1"/>
</dbReference>
<dbReference type="PIRSF" id="PIRSF001586">
    <property type="entry name" value="FGAM_synth_I"/>
    <property type="match status" value="1"/>
</dbReference>
<keyword evidence="5 8" id="KW-0378">Hydrolase</keyword>
<keyword evidence="4 8" id="KW-0658">Purine biosynthesis</keyword>